<feature type="transmembrane region" description="Helical" evidence="1">
    <location>
        <begin position="12"/>
        <end position="32"/>
    </location>
</feature>
<gene>
    <name evidence="2" type="ORF">psyc5s11_13110</name>
</gene>
<keyword evidence="1" id="KW-1133">Transmembrane helix</keyword>
<protein>
    <recommendedName>
        <fullName evidence="4">DUF2572 family protein</fullName>
    </recommendedName>
</protein>
<evidence type="ECO:0008006" key="4">
    <source>
        <dbReference type="Google" id="ProtNLM"/>
    </source>
</evidence>
<keyword evidence="1" id="KW-0812">Transmembrane</keyword>
<keyword evidence="1" id="KW-0472">Membrane</keyword>
<dbReference type="RefSeq" id="WP_224036857.1">
    <property type="nucleotide sequence ID" value="NZ_AP024849.1"/>
</dbReference>
<reference evidence="3" key="1">
    <citation type="submission" date="2021-07" db="EMBL/GenBank/DDBJ databases">
        <title>Complete genome sequencing of a Clostridium isolate.</title>
        <authorList>
            <person name="Ueki A."/>
            <person name="Tonouchi A."/>
        </authorList>
    </citation>
    <scope>NUCLEOTIDE SEQUENCE [LARGE SCALE GENOMIC DNA]</scope>
    <source>
        <strain evidence="3">C5S11</strain>
    </source>
</reference>
<evidence type="ECO:0000313" key="2">
    <source>
        <dbReference type="EMBL" id="BCZ45244.1"/>
    </source>
</evidence>
<organism evidence="2 3">
    <name type="scientific">Clostridium gelidum</name>
    <dbReference type="NCBI Taxonomy" id="704125"/>
    <lineage>
        <taxon>Bacteria</taxon>
        <taxon>Bacillati</taxon>
        <taxon>Bacillota</taxon>
        <taxon>Clostridia</taxon>
        <taxon>Eubacteriales</taxon>
        <taxon>Clostridiaceae</taxon>
        <taxon>Clostridium</taxon>
    </lineage>
</organism>
<dbReference type="Proteomes" id="UP000824633">
    <property type="component" value="Chromosome"/>
</dbReference>
<evidence type="ECO:0000256" key="1">
    <source>
        <dbReference type="SAM" id="Phobius"/>
    </source>
</evidence>
<dbReference type="EMBL" id="AP024849">
    <property type="protein sequence ID" value="BCZ45244.1"/>
    <property type="molecule type" value="Genomic_DNA"/>
</dbReference>
<evidence type="ECO:0000313" key="3">
    <source>
        <dbReference type="Proteomes" id="UP000824633"/>
    </source>
</evidence>
<proteinExistence type="predicted"/>
<keyword evidence="3" id="KW-1185">Reference proteome</keyword>
<name>A0ABM7T089_9CLOT</name>
<accession>A0ABM7T089</accession>
<sequence length="821" mass="91359">MVRKKRGSSLVTVVIISGILITVGTAMLSMTIGDYKMRTTESTRIENLYSSESGLDVAYDVLIKTFDAAAIYGVNQVEKYKKTDGFTIVVAKDRKADIVEQERIKASIPSDATAAHRSSIIKECNKRIAEDNKQIKIEEDLAINAYFKNTFNEFIYKNSSADINKNELKRCIDEHKYAINLEKENRDDTDYTTVEFNNSNTILINVHDVNTENIKLESINFEAGNSNGDYSNGKYPNGLCPKEKGKYTIKIQSDYETKDKGPKGDKTKRTLQSTYDMTLPEYKDVVFSESVAEVAKQPFLIDKALLVGGNMEVKESPLSVKGNIFVQGNGYNDIDEVGIDRAYNKYNGGIVLNSDSSKKKIIFNGDVITGKTFNIRNNVESTINGNLYAMNVYAGNEKATDVPAKNSTLYVSNTSPDANKNDVAREVMVDNDITLKSDSTHITIDKFYGINDKNIKYSDATGTNGDDKQLGRTSSSIIVNVLESSNSGIKINTEAYIMGVAHINTNTTNGYSTGESTGVKDNYIAYSVPSVDKGGNVDTSEKFDYYDPLQLLKEDNVIKKSEHFKKYWDLNEGIHTGGIQLPERTHSIGAIVKRDGTVGSSTLAYVPDEVKIKQKEFASKVYNIGGESLTDEDKQSLYESLGSQKDLVSDLMDIEGACNQTEGSFYDYMQDNKIFFTKYNVSDTPNEENNNEKAIFSDKNIKIKESTEQSIVKDPDDENGIIIKVPSNTTLNAFIATSGDVTIKGNVNIKGSIIAEGNLTFNPSEGQSIEYNKELLDRIQALNVEIFNSVFGHMRESNPVNLNVEYDVNKFIKNSRWKIIK</sequence>